<evidence type="ECO:0000256" key="1">
    <source>
        <dbReference type="SAM" id="MobiDB-lite"/>
    </source>
</evidence>
<dbReference type="EMBL" id="JAGTJS010000003">
    <property type="protein sequence ID" value="KAH7272365.1"/>
    <property type="molecule type" value="Genomic_DNA"/>
</dbReference>
<feature type="region of interest" description="Disordered" evidence="1">
    <location>
        <begin position="89"/>
        <end position="156"/>
    </location>
</feature>
<feature type="compositionally biased region" description="Polar residues" evidence="1">
    <location>
        <begin position="292"/>
        <end position="313"/>
    </location>
</feature>
<gene>
    <name evidence="2" type="ORF">B0J15DRAFT_460116</name>
</gene>
<dbReference type="Proteomes" id="UP000736672">
    <property type="component" value="Unassembled WGS sequence"/>
</dbReference>
<proteinExistence type="predicted"/>
<feature type="compositionally biased region" description="Low complexity" evidence="1">
    <location>
        <begin position="139"/>
        <end position="156"/>
    </location>
</feature>
<evidence type="ECO:0000313" key="3">
    <source>
        <dbReference type="Proteomes" id="UP000736672"/>
    </source>
</evidence>
<dbReference type="AlphaFoldDB" id="A0A9P9RBW0"/>
<name>A0A9P9RBW0_FUSSL</name>
<keyword evidence="3" id="KW-1185">Reference proteome</keyword>
<organism evidence="2 3">
    <name type="scientific">Fusarium solani</name>
    <name type="common">Filamentous fungus</name>
    <dbReference type="NCBI Taxonomy" id="169388"/>
    <lineage>
        <taxon>Eukaryota</taxon>
        <taxon>Fungi</taxon>
        <taxon>Dikarya</taxon>
        <taxon>Ascomycota</taxon>
        <taxon>Pezizomycotina</taxon>
        <taxon>Sordariomycetes</taxon>
        <taxon>Hypocreomycetidae</taxon>
        <taxon>Hypocreales</taxon>
        <taxon>Nectriaceae</taxon>
        <taxon>Fusarium</taxon>
        <taxon>Fusarium solani species complex</taxon>
    </lineage>
</organism>
<feature type="compositionally biased region" description="Basic and acidic residues" evidence="1">
    <location>
        <begin position="317"/>
        <end position="326"/>
    </location>
</feature>
<reference evidence="2" key="1">
    <citation type="journal article" date="2021" name="Nat. Commun.">
        <title>Genetic determinants of endophytism in the Arabidopsis root mycobiome.</title>
        <authorList>
            <person name="Mesny F."/>
            <person name="Miyauchi S."/>
            <person name="Thiergart T."/>
            <person name="Pickel B."/>
            <person name="Atanasova L."/>
            <person name="Karlsson M."/>
            <person name="Huettel B."/>
            <person name="Barry K.W."/>
            <person name="Haridas S."/>
            <person name="Chen C."/>
            <person name="Bauer D."/>
            <person name="Andreopoulos W."/>
            <person name="Pangilinan J."/>
            <person name="LaButti K."/>
            <person name="Riley R."/>
            <person name="Lipzen A."/>
            <person name="Clum A."/>
            <person name="Drula E."/>
            <person name="Henrissat B."/>
            <person name="Kohler A."/>
            <person name="Grigoriev I.V."/>
            <person name="Martin F.M."/>
            <person name="Hacquard S."/>
        </authorList>
    </citation>
    <scope>NUCLEOTIDE SEQUENCE</scope>
    <source>
        <strain evidence="2">FSSC 5 MPI-SDFR-AT-0091</strain>
    </source>
</reference>
<evidence type="ECO:0000313" key="2">
    <source>
        <dbReference type="EMBL" id="KAH7272365.1"/>
    </source>
</evidence>
<feature type="region of interest" description="Disordered" evidence="1">
    <location>
        <begin position="275"/>
        <end position="355"/>
    </location>
</feature>
<accession>A0A9P9RBW0</accession>
<protein>
    <submittedName>
        <fullName evidence="2">Uncharacterized protein</fullName>
    </submittedName>
</protein>
<feature type="compositionally biased region" description="Basic residues" evidence="1">
    <location>
        <begin position="90"/>
        <end position="101"/>
    </location>
</feature>
<feature type="compositionally biased region" description="Polar residues" evidence="1">
    <location>
        <begin position="127"/>
        <end position="137"/>
    </location>
</feature>
<sequence>MPWTKGSPVRGSTFASPWAFLNAEDVSTRLDDAAPSGEMTLDPCPEALAHGDRAAAAFPDARRIASLCCSISGLCVPWVSRPCLGPPPRVSRHGRRLRRTHGRDGHHMGGTPPKGRDQPSIGPWLFSPTQTRISSFQLARAPSSSPEPPSSADSTSAGCVVAVPGISKHFARLAARRRVHLAISLAGLIDDQPPTPALGQKYTCAQWRGDMGVADNRPAWSIGEGLPALSYRIVNTGQLSIADEAMIAIRDEGDEENRGYCGRLAASSRGQSPVSVKCLFPRHTPPPRRSKTGTSSLLGPRPSNNHPRLSSTLIDGGIRDTARAPRDLLPTHPCPSLGCRSPGPKKSSLGGRRPAHCESQLVDLTKSAIPLVRISPPSPDLSQ</sequence>
<comment type="caution">
    <text evidence="2">The sequence shown here is derived from an EMBL/GenBank/DDBJ whole genome shotgun (WGS) entry which is preliminary data.</text>
</comment>